<dbReference type="EMBL" id="JABEPQ010000002">
    <property type="protein sequence ID" value="NNM46049.1"/>
    <property type="molecule type" value="Genomic_DNA"/>
</dbReference>
<protein>
    <submittedName>
        <fullName evidence="2">ATPase</fullName>
    </submittedName>
</protein>
<dbReference type="InterPro" id="IPR002731">
    <property type="entry name" value="ATPase_BadF"/>
</dbReference>
<dbReference type="Proteomes" id="UP000588586">
    <property type="component" value="Unassembled WGS sequence"/>
</dbReference>
<sequence>MTTLVLGMDVGGTSSRAVVTDLTGRVMGRGVGGGGNPISRGIGPAMAAIRDALEQALAGVDGVAVDRNAVQGNVIGAAGFGAGTAHEALAQVWRELGMPGEPVVAGDIEVAFASGTDALDGSVLIGGTGAVAGSIAGGRPGAVADGLGWLLGDHGSGFWVGREAVRRALSPRADLADPLFEQVAVRLTGRSEVDRSTFIAAAYAAEPVRLSELAGVVVAAADAGSAVAEAILSAAADELVATLAQVRDAGETTVVVLGGGLLGTPLLNGLVTERIEDGWPGSQVTHTGSGVGGAAWLAARSLGVDLPADLHATLTAPGPTC</sequence>
<dbReference type="RefSeq" id="WP_171243199.1">
    <property type="nucleotide sequence ID" value="NZ_JABEPQ010000002.1"/>
</dbReference>
<reference evidence="2 3" key="1">
    <citation type="submission" date="2020-04" db="EMBL/GenBank/DDBJ databases">
        <title>Knoellia sp. isolate from air conditioner.</title>
        <authorList>
            <person name="Chea S."/>
            <person name="Kim D.-U."/>
        </authorList>
    </citation>
    <scope>NUCLEOTIDE SEQUENCE [LARGE SCALE GENOMIC DNA]</scope>
    <source>
        <strain evidence="2 3">DB2414S</strain>
    </source>
</reference>
<comment type="caution">
    <text evidence="2">The sequence shown here is derived from an EMBL/GenBank/DDBJ whole genome shotgun (WGS) entry which is preliminary data.</text>
</comment>
<dbReference type="AlphaFoldDB" id="A0A849HFW2"/>
<evidence type="ECO:0000313" key="2">
    <source>
        <dbReference type="EMBL" id="NNM46049.1"/>
    </source>
</evidence>
<dbReference type="InterPro" id="IPR052519">
    <property type="entry name" value="Euk-type_GlcNAc_Kinase"/>
</dbReference>
<organism evidence="2 3">
    <name type="scientific">Knoellia koreensis</name>
    <dbReference type="NCBI Taxonomy" id="2730921"/>
    <lineage>
        <taxon>Bacteria</taxon>
        <taxon>Bacillati</taxon>
        <taxon>Actinomycetota</taxon>
        <taxon>Actinomycetes</taxon>
        <taxon>Micrococcales</taxon>
        <taxon>Intrasporangiaceae</taxon>
        <taxon>Knoellia</taxon>
    </lineage>
</organism>
<dbReference type="InterPro" id="IPR043129">
    <property type="entry name" value="ATPase_NBD"/>
</dbReference>
<dbReference type="Gene3D" id="3.30.420.40">
    <property type="match status" value="2"/>
</dbReference>
<dbReference type="Pfam" id="PF01869">
    <property type="entry name" value="BcrAD_BadFG"/>
    <property type="match status" value="1"/>
</dbReference>
<evidence type="ECO:0000259" key="1">
    <source>
        <dbReference type="Pfam" id="PF01869"/>
    </source>
</evidence>
<keyword evidence="3" id="KW-1185">Reference proteome</keyword>
<dbReference type="PANTHER" id="PTHR43190:SF3">
    <property type="entry name" value="N-ACETYL-D-GLUCOSAMINE KINASE"/>
    <property type="match status" value="1"/>
</dbReference>
<proteinExistence type="predicted"/>
<accession>A0A849HFW2</accession>
<feature type="domain" description="ATPase BadF/BadG/BcrA/BcrD type" evidence="1">
    <location>
        <begin position="6"/>
        <end position="297"/>
    </location>
</feature>
<name>A0A849HFW2_9MICO</name>
<dbReference type="SUPFAM" id="SSF53067">
    <property type="entry name" value="Actin-like ATPase domain"/>
    <property type="match status" value="2"/>
</dbReference>
<evidence type="ECO:0000313" key="3">
    <source>
        <dbReference type="Proteomes" id="UP000588586"/>
    </source>
</evidence>
<dbReference type="PANTHER" id="PTHR43190">
    <property type="entry name" value="N-ACETYL-D-GLUCOSAMINE KINASE"/>
    <property type="match status" value="1"/>
</dbReference>
<gene>
    <name evidence="2" type="ORF">HJG52_08510</name>
</gene>